<feature type="domain" description="RmlD-like substrate binding" evidence="1">
    <location>
        <begin position="10"/>
        <end position="316"/>
    </location>
</feature>
<dbReference type="Proteomes" id="UP000054350">
    <property type="component" value="Unassembled WGS sequence"/>
</dbReference>
<dbReference type="SUPFAM" id="SSF51735">
    <property type="entry name" value="NAD(P)-binding Rossmann-fold domains"/>
    <property type="match status" value="1"/>
</dbReference>
<dbReference type="GO" id="GO:0006556">
    <property type="term" value="P:S-adenosylmethionine biosynthetic process"/>
    <property type="evidence" value="ECO:0007669"/>
    <property type="project" value="UniProtKB-UniPathway"/>
</dbReference>
<evidence type="ECO:0000313" key="2">
    <source>
        <dbReference type="EMBL" id="KNE56100.1"/>
    </source>
</evidence>
<proteinExistence type="predicted"/>
<evidence type="ECO:0000313" key="3">
    <source>
        <dbReference type="Proteomes" id="UP000054350"/>
    </source>
</evidence>
<dbReference type="InterPro" id="IPR036291">
    <property type="entry name" value="NAD(P)-bd_dom_sf"/>
</dbReference>
<dbReference type="GO" id="GO:0048269">
    <property type="term" value="C:methionine adenosyltransferase complex"/>
    <property type="evidence" value="ECO:0007669"/>
    <property type="project" value="TreeGrafter"/>
</dbReference>
<dbReference type="OrthoDB" id="6235964at2759"/>
<dbReference type="Pfam" id="PF04321">
    <property type="entry name" value="RmlD_sub_bind"/>
    <property type="match status" value="1"/>
</dbReference>
<sequence length="331" mass="35969">MSLAIDTRVKVLVTGASGLLGRAVMLEFQDPERSGTFHGTDHAAGAQMPIKWTTVGAAFSRAEPPLVKVDLTSKESVVAAFDHLAPQAVIHCAAERRPEVAEKDKDATTKLNVDSTRLLAELCAARGIFLVYISTDYVFDGLKPSAYDVDDVPNPLNGYGQSKRAGEIAVTEVMTAAGPNAKYAIMRVPVLYGEVSPTVGNKESAVNILVDVARNASADRPQAVDDVMPRYPTHVGDVARVLADLTLRAAVKGELVHGIFHYSAEEQWTKFDMTALFVELLGTTLDHIERVTTPSTDVTRPKHVKLSTKRLRDMGVDVTARSFRGWWTANL</sequence>
<protein>
    <submittedName>
        <fullName evidence="2">dTDP-4-dehydrorhamnose reductase</fullName>
    </submittedName>
</protein>
<dbReference type="GO" id="GO:0048270">
    <property type="term" value="F:methionine adenosyltransferase regulator activity"/>
    <property type="evidence" value="ECO:0007669"/>
    <property type="project" value="TreeGrafter"/>
</dbReference>
<dbReference type="PANTHER" id="PTHR10491">
    <property type="entry name" value="DTDP-4-DEHYDRORHAMNOSE REDUCTASE"/>
    <property type="match status" value="1"/>
</dbReference>
<evidence type="ECO:0000259" key="1">
    <source>
        <dbReference type="Pfam" id="PF04321"/>
    </source>
</evidence>
<keyword evidence="3" id="KW-1185">Reference proteome</keyword>
<accession>A0A0L0S121</accession>
<dbReference type="Gene3D" id="3.40.50.720">
    <property type="entry name" value="NAD(P)-binding Rossmann-like Domain"/>
    <property type="match status" value="1"/>
</dbReference>
<reference evidence="2 3" key="1">
    <citation type="submission" date="2009-11" db="EMBL/GenBank/DDBJ databases">
        <title>Annotation of Allomyces macrogynus ATCC 38327.</title>
        <authorList>
            <consortium name="The Broad Institute Genome Sequencing Platform"/>
            <person name="Russ C."/>
            <person name="Cuomo C."/>
            <person name="Burger G."/>
            <person name="Gray M.W."/>
            <person name="Holland P.W.H."/>
            <person name="King N."/>
            <person name="Lang F.B.F."/>
            <person name="Roger A.J."/>
            <person name="Ruiz-Trillo I."/>
            <person name="Young S.K."/>
            <person name="Zeng Q."/>
            <person name="Gargeya S."/>
            <person name="Fitzgerald M."/>
            <person name="Haas B."/>
            <person name="Abouelleil A."/>
            <person name="Alvarado L."/>
            <person name="Arachchi H.M."/>
            <person name="Berlin A."/>
            <person name="Chapman S.B."/>
            <person name="Gearin G."/>
            <person name="Goldberg J."/>
            <person name="Griggs A."/>
            <person name="Gujja S."/>
            <person name="Hansen M."/>
            <person name="Heiman D."/>
            <person name="Howarth C."/>
            <person name="Larimer J."/>
            <person name="Lui A."/>
            <person name="MacDonald P.J.P."/>
            <person name="McCowen C."/>
            <person name="Montmayeur A."/>
            <person name="Murphy C."/>
            <person name="Neiman D."/>
            <person name="Pearson M."/>
            <person name="Priest M."/>
            <person name="Roberts A."/>
            <person name="Saif S."/>
            <person name="Shea T."/>
            <person name="Sisk P."/>
            <person name="Stolte C."/>
            <person name="Sykes S."/>
            <person name="Wortman J."/>
            <person name="Nusbaum C."/>
            <person name="Birren B."/>
        </authorList>
    </citation>
    <scope>NUCLEOTIDE SEQUENCE [LARGE SCALE GENOMIC DNA]</scope>
    <source>
        <strain evidence="2 3">ATCC 38327</strain>
    </source>
</reference>
<dbReference type="STRING" id="578462.A0A0L0S121"/>
<dbReference type="PANTHER" id="PTHR10491:SF4">
    <property type="entry name" value="METHIONINE ADENOSYLTRANSFERASE 2 SUBUNIT BETA"/>
    <property type="match status" value="1"/>
</dbReference>
<dbReference type="EMBL" id="GG745330">
    <property type="protein sequence ID" value="KNE56100.1"/>
    <property type="molecule type" value="Genomic_DNA"/>
</dbReference>
<dbReference type="AlphaFoldDB" id="A0A0L0S121"/>
<organism evidence="2 3">
    <name type="scientific">Allomyces macrogynus (strain ATCC 38327)</name>
    <name type="common">Allomyces javanicus var. macrogynus</name>
    <dbReference type="NCBI Taxonomy" id="578462"/>
    <lineage>
        <taxon>Eukaryota</taxon>
        <taxon>Fungi</taxon>
        <taxon>Fungi incertae sedis</taxon>
        <taxon>Blastocladiomycota</taxon>
        <taxon>Blastocladiomycetes</taxon>
        <taxon>Blastocladiales</taxon>
        <taxon>Blastocladiaceae</taxon>
        <taxon>Allomyces</taxon>
    </lineage>
</organism>
<dbReference type="InterPro" id="IPR029903">
    <property type="entry name" value="RmlD-like-bd"/>
</dbReference>
<reference evidence="3" key="2">
    <citation type="submission" date="2009-11" db="EMBL/GenBank/DDBJ databases">
        <title>The Genome Sequence of Allomyces macrogynus strain ATCC 38327.</title>
        <authorList>
            <consortium name="The Broad Institute Genome Sequencing Platform"/>
            <person name="Russ C."/>
            <person name="Cuomo C."/>
            <person name="Shea T."/>
            <person name="Young S.K."/>
            <person name="Zeng Q."/>
            <person name="Koehrsen M."/>
            <person name="Haas B."/>
            <person name="Borodovsky M."/>
            <person name="Guigo R."/>
            <person name="Alvarado L."/>
            <person name="Berlin A."/>
            <person name="Borenstein D."/>
            <person name="Chen Z."/>
            <person name="Engels R."/>
            <person name="Freedman E."/>
            <person name="Gellesch M."/>
            <person name="Goldberg J."/>
            <person name="Griggs A."/>
            <person name="Gujja S."/>
            <person name="Heiman D."/>
            <person name="Hepburn T."/>
            <person name="Howarth C."/>
            <person name="Jen D."/>
            <person name="Larson L."/>
            <person name="Lewis B."/>
            <person name="Mehta T."/>
            <person name="Park D."/>
            <person name="Pearson M."/>
            <person name="Roberts A."/>
            <person name="Saif S."/>
            <person name="Shenoy N."/>
            <person name="Sisk P."/>
            <person name="Stolte C."/>
            <person name="Sykes S."/>
            <person name="Walk T."/>
            <person name="White J."/>
            <person name="Yandava C."/>
            <person name="Burger G."/>
            <person name="Gray M.W."/>
            <person name="Holland P.W.H."/>
            <person name="King N."/>
            <person name="Lang F.B.F."/>
            <person name="Roger A.J."/>
            <person name="Ruiz-Trillo I."/>
            <person name="Lander E."/>
            <person name="Nusbaum C."/>
        </authorList>
    </citation>
    <scope>NUCLEOTIDE SEQUENCE [LARGE SCALE GENOMIC DNA]</scope>
    <source>
        <strain evidence="3">ATCC 38327</strain>
    </source>
</reference>
<name>A0A0L0S121_ALLM3</name>
<dbReference type="VEuPathDB" id="FungiDB:AMAG_01942"/>
<dbReference type="CDD" id="cd05254">
    <property type="entry name" value="dTDP_HR_like_SDR_e"/>
    <property type="match status" value="1"/>
</dbReference>
<dbReference type="eggNOG" id="KOG1430">
    <property type="taxonomic scope" value="Eukaryota"/>
</dbReference>
<gene>
    <name evidence="2" type="ORF">AMAG_01942</name>
</gene>
<dbReference type="FunFam" id="3.40.50.720:FF:000357">
    <property type="entry name" value="Methionine adenosyltransferase 2 subunit beta"/>
    <property type="match status" value="1"/>
</dbReference>
<dbReference type="UniPathway" id="UPA00315">
    <property type="reaction ID" value="UER00080"/>
</dbReference>
<dbReference type="OMA" id="KADICHY"/>
<dbReference type="InterPro" id="IPR005913">
    <property type="entry name" value="dTDP_dehydrorham_reduct"/>
</dbReference>